<feature type="region of interest" description="Disordered" evidence="1">
    <location>
        <begin position="47"/>
        <end position="70"/>
    </location>
</feature>
<dbReference type="Proteomes" id="UP000676565">
    <property type="component" value="Unassembled WGS sequence"/>
</dbReference>
<name>A0ABS5BWH7_9BACT</name>
<comment type="caution">
    <text evidence="2">The sequence shown here is derived from an EMBL/GenBank/DDBJ whole genome shotgun (WGS) entry which is preliminary data.</text>
</comment>
<accession>A0ABS5BWH7</accession>
<sequence>MKHLLQEASNNEQQLVSKEKEFETVVAEKDAQIDELSAQLGAIEEQIAKGELAPAGPEDPERTGRVGRRA</sequence>
<reference evidence="2 3" key="1">
    <citation type="submission" date="2021-04" db="EMBL/GenBank/DDBJ databases">
        <authorList>
            <person name="Ivanova A."/>
        </authorList>
    </citation>
    <scope>NUCLEOTIDE SEQUENCE [LARGE SCALE GENOMIC DNA]</scope>
    <source>
        <strain evidence="2 3">G18</strain>
    </source>
</reference>
<gene>
    <name evidence="2" type="ORF">J8F10_22420</name>
</gene>
<protein>
    <submittedName>
        <fullName evidence="2">Uncharacterized protein</fullName>
    </submittedName>
</protein>
<keyword evidence="3" id="KW-1185">Reference proteome</keyword>
<dbReference type="EMBL" id="JAGKQQ010000001">
    <property type="protein sequence ID" value="MBP3958020.1"/>
    <property type="molecule type" value="Genomic_DNA"/>
</dbReference>
<evidence type="ECO:0000256" key="1">
    <source>
        <dbReference type="SAM" id="MobiDB-lite"/>
    </source>
</evidence>
<evidence type="ECO:0000313" key="2">
    <source>
        <dbReference type="EMBL" id="MBP3958020.1"/>
    </source>
</evidence>
<dbReference type="RefSeq" id="WP_210657623.1">
    <property type="nucleotide sequence ID" value="NZ_JAGKQQ010000001.1"/>
</dbReference>
<organism evidence="2 3">
    <name type="scientific">Gemmata palustris</name>
    <dbReference type="NCBI Taxonomy" id="2822762"/>
    <lineage>
        <taxon>Bacteria</taxon>
        <taxon>Pseudomonadati</taxon>
        <taxon>Planctomycetota</taxon>
        <taxon>Planctomycetia</taxon>
        <taxon>Gemmatales</taxon>
        <taxon>Gemmataceae</taxon>
        <taxon>Gemmata</taxon>
    </lineage>
</organism>
<proteinExistence type="predicted"/>
<evidence type="ECO:0000313" key="3">
    <source>
        <dbReference type="Proteomes" id="UP000676565"/>
    </source>
</evidence>